<proteinExistence type="predicted"/>
<evidence type="ECO:0000313" key="1">
    <source>
        <dbReference type="EMBL" id="MCC4231133.1"/>
    </source>
</evidence>
<gene>
    <name evidence="1" type="ORF">LL253_00340</name>
</gene>
<comment type="caution">
    <text evidence="1">The sequence shown here is derived from an EMBL/GenBank/DDBJ whole genome shotgun (WGS) entry which is preliminary data.</text>
</comment>
<dbReference type="EMBL" id="JAJGNP010000001">
    <property type="protein sequence ID" value="MCC4231133.1"/>
    <property type="molecule type" value="Genomic_DNA"/>
</dbReference>
<organism evidence="1 2">
    <name type="scientific">Sphingobium soli</name>
    <dbReference type="NCBI Taxonomy" id="1591116"/>
    <lineage>
        <taxon>Bacteria</taxon>
        <taxon>Pseudomonadati</taxon>
        <taxon>Pseudomonadota</taxon>
        <taxon>Alphaproteobacteria</taxon>
        <taxon>Sphingomonadales</taxon>
        <taxon>Sphingomonadaceae</taxon>
        <taxon>Sphingobium</taxon>
    </lineage>
</organism>
<evidence type="ECO:0000313" key="2">
    <source>
        <dbReference type="Proteomes" id="UP001198830"/>
    </source>
</evidence>
<name>A0ABS8GYF2_9SPHN</name>
<reference evidence="1 2" key="1">
    <citation type="submission" date="2021-10" db="EMBL/GenBank/DDBJ databases">
        <title>The diversity and Nitrogen Metabolism of Culturable Nitrate-Utilizing Bacteria Within the Oxygen Minimum Zone of the Changjiang (Yangtze River)Estuary.</title>
        <authorList>
            <person name="Zhang D."/>
            <person name="Zheng J."/>
            <person name="Liu S."/>
            <person name="He W."/>
        </authorList>
    </citation>
    <scope>NUCLEOTIDE SEQUENCE [LARGE SCALE GENOMIC DNA]</scope>
    <source>
        <strain evidence="1 2">FXH275-2</strain>
    </source>
</reference>
<sequence length="171" mass="18662">MTDGVPAPIIVTALMGAADFAWADGLRRAHFPPERNWLGAHINLFHHLPPSALEEVAGRLKRLGAGPRPAARLTDVMLLGRGVAYRVESPDLLEMRAELADAFAGMLTPQDQAKPRLHITIQNKVTPDAAKALADQLRADFHPRPLAIAGLAAWHYRGGPWELAMKAMFRG</sequence>
<accession>A0ABS8GYF2</accession>
<protein>
    <submittedName>
        <fullName evidence="1">2'-5' RNA ligase family protein</fullName>
    </submittedName>
</protein>
<dbReference type="Pfam" id="PF13563">
    <property type="entry name" value="2_5_RNA_ligase2"/>
    <property type="match status" value="1"/>
</dbReference>
<keyword evidence="2" id="KW-1185">Reference proteome</keyword>
<dbReference type="Proteomes" id="UP001198830">
    <property type="component" value="Unassembled WGS sequence"/>
</dbReference>
<dbReference type="GO" id="GO:0016874">
    <property type="term" value="F:ligase activity"/>
    <property type="evidence" value="ECO:0007669"/>
    <property type="project" value="UniProtKB-KW"/>
</dbReference>
<keyword evidence="1" id="KW-0436">Ligase</keyword>
<dbReference type="Gene3D" id="3.90.1140.10">
    <property type="entry name" value="Cyclic phosphodiesterase"/>
    <property type="match status" value="1"/>
</dbReference>